<dbReference type="AlphaFoldDB" id="A0A4Z2G263"/>
<protein>
    <submittedName>
        <fullName evidence="1">Uncharacterized protein</fullName>
    </submittedName>
</protein>
<evidence type="ECO:0000313" key="2">
    <source>
        <dbReference type="Proteomes" id="UP000314294"/>
    </source>
</evidence>
<gene>
    <name evidence="1" type="ORF">EYF80_043155</name>
</gene>
<comment type="caution">
    <text evidence="1">The sequence shown here is derived from an EMBL/GenBank/DDBJ whole genome shotgun (WGS) entry which is preliminary data.</text>
</comment>
<name>A0A4Z2G263_9TELE</name>
<sequence>MRNVPSSLNWTGGISDCRNLNTTSATPADSILDLFTTGEETRIKQLLCGRTTSLQPINGLSTAESSSWMMMVSVQLSSRCEVRLTVASKVGDGQSAGELKLVVMGWNPGQDPLEDAALPPLKQLLHGLI</sequence>
<proteinExistence type="predicted"/>
<reference evidence="1 2" key="1">
    <citation type="submission" date="2019-03" db="EMBL/GenBank/DDBJ databases">
        <title>First draft genome of Liparis tanakae, snailfish: a comprehensive survey of snailfish specific genes.</title>
        <authorList>
            <person name="Kim W."/>
            <person name="Song I."/>
            <person name="Jeong J.-H."/>
            <person name="Kim D."/>
            <person name="Kim S."/>
            <person name="Ryu S."/>
            <person name="Song J.Y."/>
            <person name="Lee S.K."/>
        </authorList>
    </citation>
    <scope>NUCLEOTIDE SEQUENCE [LARGE SCALE GENOMIC DNA]</scope>
    <source>
        <tissue evidence="1">Muscle</tissue>
    </source>
</reference>
<dbReference type="Proteomes" id="UP000314294">
    <property type="component" value="Unassembled WGS sequence"/>
</dbReference>
<keyword evidence="2" id="KW-1185">Reference proteome</keyword>
<dbReference type="EMBL" id="SRLO01000780">
    <property type="protein sequence ID" value="TNN46622.1"/>
    <property type="molecule type" value="Genomic_DNA"/>
</dbReference>
<evidence type="ECO:0000313" key="1">
    <source>
        <dbReference type="EMBL" id="TNN46622.1"/>
    </source>
</evidence>
<organism evidence="1 2">
    <name type="scientific">Liparis tanakae</name>
    <name type="common">Tanaka's snailfish</name>
    <dbReference type="NCBI Taxonomy" id="230148"/>
    <lineage>
        <taxon>Eukaryota</taxon>
        <taxon>Metazoa</taxon>
        <taxon>Chordata</taxon>
        <taxon>Craniata</taxon>
        <taxon>Vertebrata</taxon>
        <taxon>Euteleostomi</taxon>
        <taxon>Actinopterygii</taxon>
        <taxon>Neopterygii</taxon>
        <taxon>Teleostei</taxon>
        <taxon>Neoteleostei</taxon>
        <taxon>Acanthomorphata</taxon>
        <taxon>Eupercaria</taxon>
        <taxon>Perciformes</taxon>
        <taxon>Cottioidei</taxon>
        <taxon>Cottales</taxon>
        <taxon>Liparidae</taxon>
        <taxon>Liparis</taxon>
    </lineage>
</organism>
<accession>A0A4Z2G263</accession>